<keyword evidence="2" id="KW-0012">Acyltransferase</keyword>
<dbReference type="Pfam" id="PF00583">
    <property type="entry name" value="Acetyltransf_1"/>
    <property type="match status" value="2"/>
</dbReference>
<feature type="domain" description="N-acetyltransferase" evidence="3">
    <location>
        <begin position="160"/>
        <end position="301"/>
    </location>
</feature>
<accession>A0A7W4W1E8</accession>
<dbReference type="Proteomes" id="UP000589626">
    <property type="component" value="Unassembled WGS sequence"/>
</dbReference>
<dbReference type="InterPro" id="IPR016181">
    <property type="entry name" value="Acyl_CoA_acyltransferase"/>
</dbReference>
<proteinExistence type="predicted"/>
<dbReference type="SUPFAM" id="SSF55729">
    <property type="entry name" value="Acyl-CoA N-acyltransferases (Nat)"/>
    <property type="match status" value="2"/>
</dbReference>
<dbReference type="PROSITE" id="PS51186">
    <property type="entry name" value="GNAT"/>
    <property type="match status" value="2"/>
</dbReference>
<dbReference type="AlphaFoldDB" id="A0A7W4W1E8"/>
<dbReference type="InterPro" id="IPR050832">
    <property type="entry name" value="Bact_Acetyltransf"/>
</dbReference>
<dbReference type="PANTHER" id="PTHR43877">
    <property type="entry name" value="AMINOALKYLPHOSPHONATE N-ACETYLTRANSFERASE-RELATED-RELATED"/>
    <property type="match status" value="1"/>
</dbReference>
<organism evidence="4 5">
    <name type="scientific">Nocardioides soli</name>
    <dbReference type="NCBI Taxonomy" id="1036020"/>
    <lineage>
        <taxon>Bacteria</taxon>
        <taxon>Bacillati</taxon>
        <taxon>Actinomycetota</taxon>
        <taxon>Actinomycetes</taxon>
        <taxon>Propionibacteriales</taxon>
        <taxon>Nocardioidaceae</taxon>
        <taxon>Nocardioides</taxon>
    </lineage>
</organism>
<dbReference type="RefSeq" id="WP_183595651.1">
    <property type="nucleotide sequence ID" value="NZ_JACHWR010000018.1"/>
</dbReference>
<dbReference type="GO" id="GO:0016747">
    <property type="term" value="F:acyltransferase activity, transferring groups other than amino-acyl groups"/>
    <property type="evidence" value="ECO:0007669"/>
    <property type="project" value="InterPro"/>
</dbReference>
<dbReference type="Gene3D" id="3.40.630.30">
    <property type="match status" value="1"/>
</dbReference>
<evidence type="ECO:0000256" key="1">
    <source>
        <dbReference type="ARBA" id="ARBA00022679"/>
    </source>
</evidence>
<evidence type="ECO:0000256" key="2">
    <source>
        <dbReference type="ARBA" id="ARBA00023315"/>
    </source>
</evidence>
<name>A0A7W4W1E8_9ACTN</name>
<sequence>MTELLDLPTGLTARPLVMTDSRAVYEVMAAQEQHDTGEIAIEEADIVGDWQRPSYDVSAGTLGVFEGDRLVAYAEYMGADRGDAAVHPDHRGRGIGTAIAGWMQERARATGASVVGMPVPMGSAGDRLLEALGYHVRWNSWVLQLPEGATVPHRDLPDGYALREATADDYEACWTVLEDAFLEWSVRDREPFDDFVARTVKRPGFESWNLRLVTDASGTVVGVTVVYPFGTEGYVDRIATRKDQRGRGIAQAMLVDAFAVAREHGALTSGLNTDSRTGALGLYEKVGMQVTQNWVNRAIDL</sequence>
<dbReference type="CDD" id="cd04301">
    <property type="entry name" value="NAT_SF"/>
    <property type="match status" value="2"/>
</dbReference>
<comment type="caution">
    <text evidence="4">The sequence shown here is derived from an EMBL/GenBank/DDBJ whole genome shotgun (WGS) entry which is preliminary data.</text>
</comment>
<evidence type="ECO:0000313" key="4">
    <source>
        <dbReference type="EMBL" id="MBB3045696.1"/>
    </source>
</evidence>
<evidence type="ECO:0000313" key="5">
    <source>
        <dbReference type="Proteomes" id="UP000589626"/>
    </source>
</evidence>
<protein>
    <submittedName>
        <fullName evidence="4">GNAT superfamily N-acetyltransferase</fullName>
    </submittedName>
</protein>
<keyword evidence="1 4" id="KW-0808">Transferase</keyword>
<keyword evidence="5" id="KW-1185">Reference proteome</keyword>
<evidence type="ECO:0000259" key="3">
    <source>
        <dbReference type="PROSITE" id="PS51186"/>
    </source>
</evidence>
<feature type="domain" description="N-acetyltransferase" evidence="3">
    <location>
        <begin position="11"/>
        <end position="157"/>
    </location>
</feature>
<gene>
    <name evidence="4" type="ORF">FHU40_005556</name>
</gene>
<reference evidence="4 5" key="1">
    <citation type="submission" date="2020-08" db="EMBL/GenBank/DDBJ databases">
        <title>Sequencing the genomes of 1000 actinobacteria strains.</title>
        <authorList>
            <person name="Klenk H.-P."/>
        </authorList>
    </citation>
    <scope>NUCLEOTIDE SEQUENCE [LARGE SCALE GENOMIC DNA]</scope>
    <source>
        <strain evidence="4 5">DSM 105498</strain>
    </source>
</reference>
<dbReference type="EMBL" id="JACHWR010000018">
    <property type="protein sequence ID" value="MBB3045696.1"/>
    <property type="molecule type" value="Genomic_DNA"/>
</dbReference>
<dbReference type="InterPro" id="IPR000182">
    <property type="entry name" value="GNAT_dom"/>
</dbReference>